<dbReference type="KEGG" id="ccof:VC76_01390"/>
<dbReference type="EC" id="2.3.1.129" evidence="8"/>
<dbReference type="InterPro" id="IPR001451">
    <property type="entry name" value="Hexapep"/>
</dbReference>
<evidence type="ECO:0000256" key="7">
    <source>
        <dbReference type="ARBA" id="ARBA00023315"/>
    </source>
</evidence>
<evidence type="ECO:0000313" key="24">
    <source>
        <dbReference type="Proteomes" id="UP000411403"/>
    </source>
</evidence>
<dbReference type="PANTHER" id="PTHR43480:SF1">
    <property type="entry name" value="ACYL-[ACYL-CARRIER-PROTEIN]--UDP-N-ACETYLGLUCOSAMINE O-ACYLTRANSFERASE, MITOCHONDRIAL-RELATED"/>
    <property type="match status" value="1"/>
</dbReference>
<dbReference type="HAMAP" id="MF_00387">
    <property type="entry name" value="LpxA"/>
    <property type="match status" value="1"/>
</dbReference>
<reference evidence="15 21" key="3">
    <citation type="submission" date="2018-06" db="EMBL/GenBank/DDBJ databases">
        <authorList>
            <consortium name="NARMS: The National Antimicrobial Resistance Monitoring System"/>
        </authorList>
    </citation>
    <scope>NUCLEOTIDE SEQUENCE [LARGE SCALE GENOMIC DNA]</scope>
    <source>
        <strain evidence="18 24">CVM N17C171</strain>
        <strain evidence="17 19">CVM N17C548</strain>
        <strain evidence="15 21">FSIS11807978</strain>
        <strain evidence="16 23">FSIS1711007</strain>
    </source>
</reference>
<evidence type="ECO:0000313" key="11">
    <source>
        <dbReference type="EMBL" id="EAH8158015.1"/>
    </source>
</evidence>
<dbReference type="GO" id="GO:0005737">
    <property type="term" value="C:cytoplasm"/>
    <property type="evidence" value="ECO:0007669"/>
    <property type="project" value="UniProtKB-SubCell"/>
</dbReference>
<dbReference type="Proteomes" id="UP000576616">
    <property type="component" value="Unassembled WGS sequence"/>
</dbReference>
<dbReference type="GO" id="GO:0016020">
    <property type="term" value="C:membrane"/>
    <property type="evidence" value="ECO:0007669"/>
    <property type="project" value="GOC"/>
</dbReference>
<evidence type="ECO:0000256" key="8">
    <source>
        <dbReference type="HAMAP-Rule" id="MF_00387"/>
    </source>
</evidence>
<evidence type="ECO:0000313" key="16">
    <source>
        <dbReference type="EMBL" id="EAK5103054.1"/>
    </source>
</evidence>
<dbReference type="GO" id="GO:0009245">
    <property type="term" value="P:lipid A biosynthetic process"/>
    <property type="evidence" value="ECO:0007669"/>
    <property type="project" value="UniProtKB-UniRule"/>
</dbReference>
<dbReference type="PIRSF" id="PIRSF000456">
    <property type="entry name" value="UDP-GlcNAc_acltr"/>
    <property type="match status" value="1"/>
</dbReference>
<evidence type="ECO:0000313" key="14">
    <source>
        <dbReference type="EMBL" id="EAK4357796.1"/>
    </source>
</evidence>
<dbReference type="EMBL" id="AACQHW010000004">
    <property type="protein sequence ID" value="EAL6850714.1"/>
    <property type="molecule type" value="Genomic_DNA"/>
</dbReference>
<evidence type="ECO:0000313" key="23">
    <source>
        <dbReference type="Proteomes" id="UP000409545"/>
    </source>
</evidence>
<protein>
    <recommendedName>
        <fullName evidence="8">Acyl-[acyl-carrier-protein]--UDP-N-acetylglucosamine O-acyltransferase</fullName>
        <shortName evidence="8">UDP-N-acetylglucosamine acyltransferase</shortName>
        <ecNumber evidence="8">2.3.1.129</ecNumber>
    </recommendedName>
</protein>
<keyword evidence="4 8" id="KW-0808">Transferase</keyword>
<dbReference type="EMBL" id="AACBVJ010000010">
    <property type="protein sequence ID" value="EAJ9197686.1"/>
    <property type="molecule type" value="Genomic_DNA"/>
</dbReference>
<keyword evidence="3 8" id="KW-0441">Lipid A biosynthesis</keyword>
<dbReference type="Pfam" id="PF00132">
    <property type="entry name" value="Hexapep"/>
    <property type="match status" value="1"/>
</dbReference>
<reference evidence="12 22" key="2">
    <citation type="submission" date="2018-05" db="EMBL/GenBank/DDBJ databases">
        <authorList>
            <consortium name="PulseNet: The National Subtyping Network for Foodborne Disease Surveillance"/>
            <person name="Tarr C.L."/>
            <person name="Trees E."/>
            <person name="Katz L.S."/>
            <person name="Carleton-Romer H.A."/>
            <person name="Stroika S."/>
            <person name="Kucerova Z."/>
            <person name="Roache K.F."/>
            <person name="Sabol A.L."/>
            <person name="Besser J."/>
            <person name="Gerner-Smidt P."/>
        </authorList>
    </citation>
    <scope>NUCLEOTIDE SEQUENCE [LARGE SCALE GENOMIC DNA]</scope>
    <source>
        <strain evidence="12 22">PNUSAC001435</strain>
        <strain evidence="10 25">PNUSAC007828</strain>
    </source>
</reference>
<evidence type="ECO:0000259" key="9">
    <source>
        <dbReference type="Pfam" id="PF13720"/>
    </source>
</evidence>
<dbReference type="Proteomes" id="UP000352088">
    <property type="component" value="Unassembled WGS sequence"/>
</dbReference>
<organism evidence="15 21">
    <name type="scientific">Campylobacter coli</name>
    <dbReference type="NCBI Taxonomy" id="195"/>
    <lineage>
        <taxon>Bacteria</taxon>
        <taxon>Pseudomonadati</taxon>
        <taxon>Campylobacterota</taxon>
        <taxon>Epsilonproteobacteria</taxon>
        <taxon>Campylobacterales</taxon>
        <taxon>Campylobacteraceae</taxon>
        <taxon>Campylobacter</taxon>
    </lineage>
</organism>
<dbReference type="STRING" id="195.ATE51_03696"/>
<dbReference type="InterPro" id="IPR018357">
    <property type="entry name" value="Hexapep_transf_CS"/>
</dbReference>
<dbReference type="EMBL" id="AACGFG010000003">
    <property type="protein sequence ID" value="EAK4357796.1"/>
    <property type="molecule type" value="Genomic_DNA"/>
</dbReference>
<comment type="function">
    <text evidence="8">Involved in the biosynthesis of lipid A, a phosphorylated glycolipid that anchors the lipopolysaccharide to the outer membrane of the cell.</text>
</comment>
<evidence type="ECO:0000313" key="19">
    <source>
        <dbReference type="Proteomes" id="UP000352088"/>
    </source>
</evidence>
<dbReference type="SUPFAM" id="SSF51161">
    <property type="entry name" value="Trimeric LpxA-like enzymes"/>
    <property type="match status" value="1"/>
</dbReference>
<dbReference type="InterPro" id="IPR011004">
    <property type="entry name" value="Trimer_LpxA-like_sf"/>
</dbReference>
<dbReference type="Gene3D" id="1.20.1180.10">
    <property type="entry name" value="Udp N-acetylglucosamine O-acyltransferase, C-terminal domain"/>
    <property type="match status" value="1"/>
</dbReference>
<keyword evidence="2 8" id="KW-0444">Lipid biosynthesis</keyword>
<dbReference type="UniPathway" id="UPA00359">
    <property type="reaction ID" value="UER00477"/>
</dbReference>
<evidence type="ECO:0000256" key="5">
    <source>
        <dbReference type="ARBA" id="ARBA00022737"/>
    </source>
</evidence>
<proteinExistence type="inferred from homology"/>
<name>A0A0Q2GS27_CAMCO</name>
<evidence type="ECO:0000313" key="18">
    <source>
        <dbReference type="EMBL" id="EAL9204495.1"/>
    </source>
</evidence>
<dbReference type="EMBL" id="AACSIE010000004">
    <property type="protein sequence ID" value="EAL9204495.1"/>
    <property type="molecule type" value="Genomic_DNA"/>
</dbReference>
<dbReference type="Proteomes" id="UP000382436">
    <property type="component" value="Unassembled WGS sequence"/>
</dbReference>
<dbReference type="PROSITE" id="PS00101">
    <property type="entry name" value="HEXAPEP_TRANSFERASES"/>
    <property type="match status" value="1"/>
</dbReference>
<evidence type="ECO:0000256" key="2">
    <source>
        <dbReference type="ARBA" id="ARBA00022516"/>
    </source>
</evidence>
<comment type="subunit">
    <text evidence="8">Homotrimer.</text>
</comment>
<evidence type="ECO:0000313" key="22">
    <source>
        <dbReference type="Proteomes" id="UP000382436"/>
    </source>
</evidence>
<comment type="caution">
    <text evidence="15">The sequence shown here is derived from an EMBL/GenBank/DDBJ whole genome shotgun (WGS) entry which is preliminary data.</text>
</comment>
<dbReference type="OrthoDB" id="9807278at2"/>
<dbReference type="GeneID" id="66544739"/>
<dbReference type="Proteomes" id="UP000409545">
    <property type="component" value="Unassembled WGS sequence"/>
</dbReference>
<evidence type="ECO:0000256" key="3">
    <source>
        <dbReference type="ARBA" id="ARBA00022556"/>
    </source>
</evidence>
<dbReference type="Proteomes" id="UP000361993">
    <property type="component" value="Unassembled WGS sequence"/>
</dbReference>
<evidence type="ECO:0000256" key="4">
    <source>
        <dbReference type="ARBA" id="ARBA00022679"/>
    </source>
</evidence>
<dbReference type="PANTHER" id="PTHR43480">
    <property type="entry name" value="ACYL-[ACYL-CARRIER-PROTEIN]--UDP-N-ACETYLGLUCOSAMINE O-ACYLTRANSFERASE"/>
    <property type="match status" value="1"/>
</dbReference>
<dbReference type="InterPro" id="IPR037157">
    <property type="entry name" value="Acetyltransf_C_sf"/>
</dbReference>
<dbReference type="Gene3D" id="2.160.10.10">
    <property type="entry name" value="Hexapeptide repeat proteins"/>
    <property type="match status" value="1"/>
</dbReference>
<dbReference type="GO" id="GO:0008780">
    <property type="term" value="F:acyl-[acyl-carrier-protein]-UDP-N-acetylglucosamine O-acyltransferase activity"/>
    <property type="evidence" value="ECO:0007669"/>
    <property type="project" value="UniProtKB-UniRule"/>
</dbReference>
<dbReference type="EMBL" id="AABKAB010000002">
    <property type="protein sequence ID" value="EAH8156528.1"/>
    <property type="molecule type" value="Genomic_DNA"/>
</dbReference>
<dbReference type="InterPro" id="IPR010137">
    <property type="entry name" value="Lipid_A_LpxA"/>
</dbReference>
<dbReference type="EMBL" id="AACDUL010000002">
    <property type="protein sequence ID" value="EAK1508964.1"/>
    <property type="molecule type" value="Genomic_DNA"/>
</dbReference>
<dbReference type="Proteomes" id="UP000411403">
    <property type="component" value="Unassembled WGS sequence"/>
</dbReference>
<reference evidence="13 20" key="1">
    <citation type="submission" date="2018-05" db="EMBL/GenBank/DDBJ databases">
        <authorList>
            <consortium name="GenomeTrakr network: Whole genome sequencing for foodborne pathogen traceback"/>
        </authorList>
    </citation>
    <scope>NUCLEOTIDE SEQUENCE [LARGE SCALE GENOMIC DNA]</scope>
    <source>
        <strain evidence="13 20">NC_C6016</strain>
    </source>
</reference>
<dbReference type="KEGG" id="ccoo:ATE51_03696"/>
<sequence>MKKIHPSAVIEDGAILGDDVVIEAYAYVSKEAKIGNGVVIKQGARILSDTTIGDHSRVFSYAIVGDIPQDISYKDEQKSGVIIGQNSTIREFATINSGTAKGDGFTRIGDNAFIMAYCHIAHDCLLGDNIILANNATLAGHVELGDFTVVGGLTPIHQFVKVGEGCMIAGASALSQDIVPFCLAEGNRASIRSLNLVGIRRRFDKDEVDRLSKAFKFLFRQGDLKENAQKLLENNESENVNKMCKFILETKRGIPVYRGKNNA</sequence>
<keyword evidence="6 8" id="KW-0443">Lipid metabolism</keyword>
<comment type="similarity">
    <text evidence="8">Belongs to the transferase hexapeptide repeat family. LpxA subfamily.</text>
</comment>
<dbReference type="EMBL" id="AACGFG010000071">
    <property type="protein sequence ID" value="EAK4359211.1"/>
    <property type="molecule type" value="Genomic_DNA"/>
</dbReference>
<dbReference type="InterPro" id="IPR029098">
    <property type="entry name" value="Acetyltransf_C"/>
</dbReference>
<dbReference type="NCBIfam" id="TIGR01852">
    <property type="entry name" value="lipid_A_lpxA"/>
    <property type="match status" value="1"/>
</dbReference>
<comment type="catalytic activity">
    <reaction evidence="8">
        <text>a (3R)-hydroxyacyl-[ACP] + UDP-N-acetyl-alpha-D-glucosamine = a UDP-3-O-[(3R)-3-hydroxyacyl]-N-acetyl-alpha-D-glucosamine + holo-[ACP]</text>
        <dbReference type="Rhea" id="RHEA:67812"/>
        <dbReference type="Rhea" id="RHEA-COMP:9685"/>
        <dbReference type="Rhea" id="RHEA-COMP:9945"/>
        <dbReference type="ChEBI" id="CHEBI:57705"/>
        <dbReference type="ChEBI" id="CHEBI:64479"/>
        <dbReference type="ChEBI" id="CHEBI:78827"/>
        <dbReference type="ChEBI" id="CHEBI:173225"/>
        <dbReference type="EC" id="2.3.1.129"/>
    </reaction>
</comment>
<evidence type="ECO:0000256" key="6">
    <source>
        <dbReference type="ARBA" id="ARBA00023098"/>
    </source>
</evidence>
<comment type="pathway">
    <text evidence="8">Glycolipid biosynthesis; lipid IV(A) biosynthesis; lipid IV(A) from (3R)-3-hydroxytetradecanoyl-[acyl-carrier-protein] and UDP-N-acetyl-alpha-D-glucosamine: step 1/6.</text>
</comment>
<dbReference type="AlphaFoldDB" id="A0A0Q2GS27"/>
<evidence type="ECO:0000313" key="10">
    <source>
        <dbReference type="EMBL" id="EAH8156528.1"/>
    </source>
</evidence>
<dbReference type="EMBL" id="AABKAB010000044">
    <property type="protein sequence ID" value="EAH8158015.1"/>
    <property type="molecule type" value="Genomic_DNA"/>
</dbReference>
<evidence type="ECO:0000256" key="1">
    <source>
        <dbReference type="ARBA" id="ARBA00022490"/>
    </source>
</evidence>
<dbReference type="CDD" id="cd03351">
    <property type="entry name" value="LbH_UDP-GlcNAc_AT"/>
    <property type="match status" value="1"/>
</dbReference>
<evidence type="ECO:0000313" key="15">
    <source>
        <dbReference type="EMBL" id="EAK4359211.1"/>
    </source>
</evidence>
<dbReference type="EMBL" id="AACGUZ010000002">
    <property type="protein sequence ID" value="EAK5103054.1"/>
    <property type="molecule type" value="Genomic_DNA"/>
</dbReference>
<evidence type="ECO:0000313" key="17">
    <source>
        <dbReference type="EMBL" id="EAL6850714.1"/>
    </source>
</evidence>
<evidence type="ECO:0000313" key="25">
    <source>
        <dbReference type="Proteomes" id="UP000576616"/>
    </source>
</evidence>
<keyword evidence="7 8" id="KW-0012">Acyltransferase</keyword>
<gene>
    <name evidence="8 15" type="primary">lpxA</name>
    <name evidence="16" type="ORF">B9Q54_02010</name>
    <name evidence="12" type="ORF">BZ274_05780</name>
    <name evidence="14" type="ORF">C6T04_02485</name>
    <name evidence="15" type="ORF">C6T04_09965</name>
    <name evidence="13" type="ORF">CJD00_01525</name>
    <name evidence="17" type="ORF">DSX26_04440</name>
    <name evidence="18" type="ORF">DYU70_04900</name>
    <name evidence="10" type="ORF">ES716_01005</name>
    <name evidence="11" type="ORF">ES716_08905</name>
</gene>
<dbReference type="eggNOG" id="COG1043">
    <property type="taxonomic scope" value="Bacteria"/>
</dbReference>
<evidence type="ECO:0000313" key="13">
    <source>
        <dbReference type="EMBL" id="EAK1508964.1"/>
    </source>
</evidence>
<evidence type="ECO:0000313" key="12">
    <source>
        <dbReference type="EMBL" id="EAJ9197686.1"/>
    </source>
</evidence>
<accession>A0A0Q2GS27</accession>
<dbReference type="NCBIfam" id="NF003657">
    <property type="entry name" value="PRK05289.1"/>
    <property type="match status" value="1"/>
</dbReference>
<keyword evidence="5 8" id="KW-0677">Repeat</keyword>
<evidence type="ECO:0000313" key="21">
    <source>
        <dbReference type="Proteomes" id="UP000365807"/>
    </source>
</evidence>
<evidence type="ECO:0000313" key="20">
    <source>
        <dbReference type="Proteomes" id="UP000361993"/>
    </source>
</evidence>
<feature type="domain" description="UDP N-acetylglucosamine O-acyltransferase C-terminal" evidence="9">
    <location>
        <begin position="177"/>
        <end position="254"/>
    </location>
</feature>
<dbReference type="RefSeq" id="WP_002778038.1">
    <property type="nucleotide sequence ID" value="NZ_AANOQZ020000003.1"/>
</dbReference>
<dbReference type="Pfam" id="PF13720">
    <property type="entry name" value="Acetyltransf_11"/>
    <property type="match status" value="1"/>
</dbReference>
<comment type="subcellular location">
    <subcellularLocation>
        <location evidence="8">Cytoplasm</location>
    </subcellularLocation>
</comment>
<keyword evidence="1 8" id="KW-0963">Cytoplasm</keyword>
<dbReference type="Proteomes" id="UP000365807">
    <property type="component" value="Unassembled WGS sequence"/>
</dbReference>